<comment type="caution">
    <text evidence="2">The sequence shown here is derived from an EMBL/GenBank/DDBJ whole genome shotgun (WGS) entry which is preliminary data.</text>
</comment>
<reference evidence="2" key="1">
    <citation type="submission" date="2018-11" db="EMBL/GenBank/DDBJ databases">
        <authorList>
            <consortium name="Pathogen Informatics"/>
        </authorList>
    </citation>
    <scope>NUCLEOTIDE SEQUENCE</scope>
</reference>
<gene>
    <name evidence="2" type="ORF">PXEA_LOCUS6084</name>
</gene>
<keyword evidence="3" id="KW-1185">Reference proteome</keyword>
<evidence type="ECO:0000256" key="1">
    <source>
        <dbReference type="SAM" id="MobiDB-lite"/>
    </source>
</evidence>
<dbReference type="Proteomes" id="UP000784294">
    <property type="component" value="Unassembled WGS sequence"/>
</dbReference>
<accession>A0A448WIK1</accession>
<proteinExistence type="predicted"/>
<feature type="region of interest" description="Disordered" evidence="1">
    <location>
        <begin position="35"/>
        <end position="75"/>
    </location>
</feature>
<feature type="compositionally biased region" description="Basic and acidic residues" evidence="1">
    <location>
        <begin position="47"/>
        <end position="60"/>
    </location>
</feature>
<protein>
    <submittedName>
        <fullName evidence="2">Uncharacterized protein</fullName>
    </submittedName>
</protein>
<evidence type="ECO:0000313" key="2">
    <source>
        <dbReference type="EMBL" id="VEL12644.1"/>
    </source>
</evidence>
<name>A0A448WIK1_9PLAT</name>
<organism evidence="2 3">
    <name type="scientific">Protopolystoma xenopodis</name>
    <dbReference type="NCBI Taxonomy" id="117903"/>
    <lineage>
        <taxon>Eukaryota</taxon>
        <taxon>Metazoa</taxon>
        <taxon>Spiralia</taxon>
        <taxon>Lophotrochozoa</taxon>
        <taxon>Platyhelminthes</taxon>
        <taxon>Monogenea</taxon>
        <taxon>Polyopisthocotylea</taxon>
        <taxon>Polystomatidea</taxon>
        <taxon>Polystomatidae</taxon>
        <taxon>Protopolystoma</taxon>
    </lineage>
</organism>
<evidence type="ECO:0000313" key="3">
    <source>
        <dbReference type="Proteomes" id="UP000784294"/>
    </source>
</evidence>
<sequence>MLELESFKTSKMMLEMAKKLRLEREREGKITRQIQEQKNQMANLDQRISREQEKTKEMRRAATGSTPEGNHQQAK</sequence>
<feature type="compositionally biased region" description="Polar residues" evidence="1">
    <location>
        <begin position="63"/>
        <end position="75"/>
    </location>
</feature>
<dbReference type="EMBL" id="CAAALY010015383">
    <property type="protein sequence ID" value="VEL12644.1"/>
    <property type="molecule type" value="Genomic_DNA"/>
</dbReference>
<dbReference type="AlphaFoldDB" id="A0A448WIK1"/>